<evidence type="ECO:0000313" key="4">
    <source>
        <dbReference type="EMBL" id="CAE0009742.1"/>
    </source>
</evidence>
<evidence type="ECO:0000313" key="5">
    <source>
        <dbReference type="EMBL" id="CAE0009747.1"/>
    </source>
</evidence>
<organism evidence="4">
    <name type="scientific">Chloropicon laureae</name>
    <dbReference type="NCBI Taxonomy" id="464258"/>
    <lineage>
        <taxon>Eukaryota</taxon>
        <taxon>Viridiplantae</taxon>
        <taxon>Chlorophyta</taxon>
        <taxon>Chloropicophyceae</taxon>
        <taxon>Chloropicales</taxon>
        <taxon>Chloropicaceae</taxon>
        <taxon>Chloropicon</taxon>
    </lineage>
</organism>
<dbReference type="EMBL" id="HBHU01001527">
    <property type="protein sequence ID" value="CAE0009747.1"/>
    <property type="molecule type" value="Transcribed_RNA"/>
</dbReference>
<accession>A0A7S2YWP9</accession>
<evidence type="ECO:0000256" key="2">
    <source>
        <dbReference type="ARBA" id="ARBA00018874"/>
    </source>
</evidence>
<name>A0A7S2YWP9_9CHLO</name>
<proteinExistence type="inferred from homology"/>
<dbReference type="AlphaFoldDB" id="A0A7S2YWP9"/>
<evidence type="ECO:0000256" key="1">
    <source>
        <dbReference type="ARBA" id="ARBA00007130"/>
    </source>
</evidence>
<dbReference type="InterPro" id="IPR012445">
    <property type="entry name" value="ATG101"/>
</dbReference>
<dbReference type="GO" id="GO:1990316">
    <property type="term" value="C:Atg1/ULK1 kinase complex"/>
    <property type="evidence" value="ECO:0007669"/>
    <property type="project" value="TreeGrafter"/>
</dbReference>
<protein>
    <recommendedName>
        <fullName evidence="2">Autophagy-related protein 101</fullName>
    </recommendedName>
</protein>
<comment type="similarity">
    <text evidence="1">Belongs to the ATG101 family.</text>
</comment>
<dbReference type="GO" id="GO:0019901">
    <property type="term" value="F:protein kinase binding"/>
    <property type="evidence" value="ECO:0007669"/>
    <property type="project" value="TreeGrafter"/>
</dbReference>
<sequence>MSNCEVVNLPALEVDHTHQVKDVLRCILHTVLFNRALGLVRPKEVDLELFNITYVQCVDRKVERTIEEKVDLVLHWLEKYPGKQVQVSLKFFEKRYKQAWFSKQEERLYWEQWNVNITCTQHIGSLGANGGRHRSNTTSGDTHDLQEHHERQVRLHSLLRNALTQILTHVSDKKEHIPPVVSSDAVTFPYEINISNPDNAPSSLAALKKLLTQTKAPQMLT</sequence>
<dbReference type="EMBL" id="HBHU01001525">
    <property type="protein sequence ID" value="CAE0009742.1"/>
    <property type="molecule type" value="Transcribed_RNA"/>
</dbReference>
<keyword evidence="3" id="KW-0072">Autophagy</keyword>
<dbReference type="GO" id="GO:0000045">
    <property type="term" value="P:autophagosome assembly"/>
    <property type="evidence" value="ECO:0007669"/>
    <property type="project" value="TreeGrafter"/>
</dbReference>
<evidence type="ECO:0000256" key="3">
    <source>
        <dbReference type="ARBA" id="ARBA00023006"/>
    </source>
</evidence>
<gene>
    <name evidence="4" type="ORF">CLAU1311_LOCUS961</name>
    <name evidence="5" type="ORF">CLAU1311_LOCUS963</name>
</gene>
<dbReference type="PANTHER" id="PTHR13292:SF0">
    <property type="entry name" value="AUTOPHAGY-RELATED PROTEIN 101"/>
    <property type="match status" value="1"/>
</dbReference>
<dbReference type="GO" id="GO:0000407">
    <property type="term" value="C:phagophore assembly site"/>
    <property type="evidence" value="ECO:0007669"/>
    <property type="project" value="TreeGrafter"/>
</dbReference>
<reference evidence="4" key="1">
    <citation type="submission" date="2021-01" db="EMBL/GenBank/DDBJ databases">
        <authorList>
            <person name="Corre E."/>
            <person name="Pelletier E."/>
            <person name="Niang G."/>
            <person name="Scheremetjew M."/>
            <person name="Finn R."/>
            <person name="Kale V."/>
            <person name="Holt S."/>
            <person name="Cochrane G."/>
            <person name="Meng A."/>
            <person name="Brown T."/>
            <person name="Cohen L."/>
        </authorList>
    </citation>
    <scope>NUCLEOTIDE SEQUENCE</scope>
    <source>
        <strain evidence="4">RCC856</strain>
    </source>
</reference>
<dbReference type="PANTHER" id="PTHR13292">
    <property type="entry name" value="AUTOPHAGY-RELATED PROTEIN 101"/>
    <property type="match status" value="1"/>
</dbReference>
<dbReference type="Pfam" id="PF07855">
    <property type="entry name" value="ATG101"/>
    <property type="match status" value="1"/>
</dbReference>